<accession>A0A7W9E940</accession>
<protein>
    <submittedName>
        <fullName evidence="2">UDP-hydrolyzing UDP-N-acetyl-D-glucosamine 2-epimerase</fullName>
    </submittedName>
</protein>
<evidence type="ECO:0000313" key="3">
    <source>
        <dbReference type="Proteomes" id="UP000548978"/>
    </source>
</evidence>
<dbReference type="PANTHER" id="PTHR43174">
    <property type="entry name" value="UDP-N-ACETYLGLUCOSAMINE 2-EPIMERASE"/>
    <property type="match status" value="1"/>
</dbReference>
<dbReference type="EMBL" id="JACIJB010000010">
    <property type="protein sequence ID" value="MBB5661390.1"/>
    <property type="molecule type" value="Genomic_DNA"/>
</dbReference>
<reference evidence="2 3" key="1">
    <citation type="submission" date="2020-08" db="EMBL/GenBank/DDBJ databases">
        <title>Genomic Encyclopedia of Type Strains, Phase IV (KMG-IV): sequencing the most valuable type-strain genomes for metagenomic binning, comparative biology and taxonomic classification.</title>
        <authorList>
            <person name="Goeker M."/>
        </authorList>
    </citation>
    <scope>NUCLEOTIDE SEQUENCE [LARGE SCALE GENOMIC DNA]</scope>
    <source>
        <strain evidence="2 3">DSM 24448</strain>
    </source>
</reference>
<evidence type="ECO:0000259" key="1">
    <source>
        <dbReference type="Pfam" id="PF02350"/>
    </source>
</evidence>
<dbReference type="InterPro" id="IPR003331">
    <property type="entry name" value="UDP_GlcNAc_Epimerase_2_dom"/>
</dbReference>
<organism evidence="2 3">
    <name type="scientific">Brevundimonas halotolerans</name>
    <dbReference type="NCBI Taxonomy" id="69670"/>
    <lineage>
        <taxon>Bacteria</taxon>
        <taxon>Pseudomonadati</taxon>
        <taxon>Pseudomonadota</taxon>
        <taxon>Alphaproteobacteria</taxon>
        <taxon>Caulobacterales</taxon>
        <taxon>Caulobacteraceae</taxon>
        <taxon>Brevundimonas</taxon>
    </lineage>
</organism>
<dbReference type="GO" id="GO:0004553">
    <property type="term" value="F:hydrolase activity, hydrolyzing O-glycosyl compounds"/>
    <property type="evidence" value="ECO:0007669"/>
    <property type="project" value="InterPro"/>
</dbReference>
<name>A0A7W9E940_9CAUL</name>
<dbReference type="GO" id="GO:0006047">
    <property type="term" value="P:UDP-N-acetylglucosamine metabolic process"/>
    <property type="evidence" value="ECO:0007669"/>
    <property type="project" value="InterPro"/>
</dbReference>
<comment type="caution">
    <text evidence="2">The sequence shown here is derived from an EMBL/GenBank/DDBJ whole genome shotgun (WGS) entry which is preliminary data.</text>
</comment>
<sequence length="384" mass="39991">MAERVTICVVSSGRADYGLIRPILDALRADPWTVGQLLLTGTHADPRFGSDADDLIEADALVPMPLDGDDSGTAARGAAAVLTGVVEALERLTPDAVLIVGDRYEILAVAQAAMLLRLPLIHLGGGDVTEGAIDEGIRHAVSKLAQVHLVTHAEAARRLRQLGEEDWRIHTVGNPSLDSLAAAAALPDAALEGLLGRPLGADNLLVCFHPVTLLPDGGRAEFDALLAALGELPASTHLWITRPNADPGHEGLTRHLTDWASGRANASIHATLGAAYLPLMARCRAVVGNSSSGLTEAPSLGIPTVNVGVRQQGRLAGETVFHCAGEAAAIRAALAKAMAANLAGAINPYGDGKTVPRILSVLTSLPERDTLMHKRFIDIEVAGG</sequence>
<dbReference type="AlphaFoldDB" id="A0A7W9E940"/>
<proteinExistence type="predicted"/>
<dbReference type="Pfam" id="PF02350">
    <property type="entry name" value="Epimerase_2"/>
    <property type="match status" value="1"/>
</dbReference>
<dbReference type="Proteomes" id="UP000548978">
    <property type="component" value="Unassembled WGS sequence"/>
</dbReference>
<dbReference type="RefSeq" id="WP_164461725.1">
    <property type="nucleotide sequence ID" value="NZ_JACIJB010000010.1"/>
</dbReference>
<dbReference type="NCBIfam" id="TIGR03568">
    <property type="entry name" value="NeuC_NnaA"/>
    <property type="match status" value="1"/>
</dbReference>
<dbReference type="SUPFAM" id="SSF53756">
    <property type="entry name" value="UDP-Glycosyltransferase/glycogen phosphorylase"/>
    <property type="match status" value="1"/>
</dbReference>
<dbReference type="PANTHER" id="PTHR43174:SF3">
    <property type="entry name" value="UDP-N-ACETYLGLUCOSAMINE 2-EPIMERASE"/>
    <property type="match status" value="1"/>
</dbReference>
<dbReference type="InterPro" id="IPR029767">
    <property type="entry name" value="WecB-like"/>
</dbReference>
<feature type="domain" description="UDP-N-acetylglucosamine 2-epimerase" evidence="1">
    <location>
        <begin position="26"/>
        <end position="362"/>
    </location>
</feature>
<evidence type="ECO:0000313" key="2">
    <source>
        <dbReference type="EMBL" id="MBB5661390.1"/>
    </source>
</evidence>
<dbReference type="InterPro" id="IPR020004">
    <property type="entry name" value="UDP-GlcNAc_Epase"/>
</dbReference>
<gene>
    <name evidence="2" type="ORF">FHS65_002151</name>
</gene>
<dbReference type="Gene3D" id="3.40.50.2000">
    <property type="entry name" value="Glycogen Phosphorylase B"/>
    <property type="match status" value="2"/>
</dbReference>
<keyword evidence="3" id="KW-1185">Reference proteome</keyword>